<dbReference type="GO" id="GO:0006935">
    <property type="term" value="P:chemotaxis"/>
    <property type="evidence" value="ECO:0007669"/>
    <property type="project" value="InterPro"/>
</dbReference>
<evidence type="ECO:0000259" key="1">
    <source>
        <dbReference type="Pfam" id="PF01584"/>
    </source>
</evidence>
<dbReference type="RefSeq" id="WP_162361208.1">
    <property type="nucleotide sequence ID" value="NZ_CP047591.1"/>
</dbReference>
<dbReference type="KEGG" id="amic:Ami3637_02695"/>
<dbReference type="Gene3D" id="1.20.120.30">
    <property type="entry name" value="Aspartate receptor, ligand-binding domain"/>
    <property type="match status" value="1"/>
</dbReference>
<dbReference type="AlphaFoldDB" id="A0A6P1ME77"/>
<proteinExistence type="predicted"/>
<dbReference type="InterPro" id="IPR025991">
    <property type="entry name" value="Chemoreceptor_zinc-bind_dom"/>
</dbReference>
<gene>
    <name evidence="3" type="ORF">Ami3637_02695</name>
</gene>
<dbReference type="Pfam" id="PF13682">
    <property type="entry name" value="CZB"/>
    <property type="match status" value="1"/>
</dbReference>
<evidence type="ECO:0000313" key="4">
    <source>
        <dbReference type="Proteomes" id="UP000463883"/>
    </source>
</evidence>
<feature type="domain" description="Chemoreceptor zinc-binding" evidence="2">
    <location>
        <begin position="97"/>
        <end position="160"/>
    </location>
</feature>
<sequence length="278" mass="32148">MTLEQNPVEEHENEDVWLIVKLREQNFAVNCQNVLGIFRADMETTQMAGYSSYVRGVIDFRGAVVPLLELRNVLGVISFEQEHEEFCEMMELRKGDHERWVQELQRCVHEGDEFKLATDPHKCAFGKWYDHYHSNNQSILFDLKKIDEPHKNLHATAEKVFACKDMQDAEKRGEKQEQLMNQASQELMPKILQLMDDMKDLYKSGYKEMCVVISNEQNKMMGLLVDEVNSVESLQTVESKSLFDSAFSSSCIDHVAKSVHINGEIFVLDKEALFGKLF</sequence>
<dbReference type="GO" id="GO:0007165">
    <property type="term" value="P:signal transduction"/>
    <property type="evidence" value="ECO:0007669"/>
    <property type="project" value="InterPro"/>
</dbReference>
<name>A0A6P1ME77_9FIRM</name>
<protein>
    <recommendedName>
        <fullName evidence="5">CheW-like domain-containing protein</fullName>
    </recommendedName>
</protein>
<evidence type="ECO:0000313" key="3">
    <source>
        <dbReference type="EMBL" id="QHI71433.1"/>
    </source>
</evidence>
<dbReference type="Pfam" id="PF01584">
    <property type="entry name" value="CheW"/>
    <property type="match status" value="1"/>
</dbReference>
<dbReference type="SUPFAM" id="SSF50341">
    <property type="entry name" value="CheW-like"/>
    <property type="match status" value="1"/>
</dbReference>
<dbReference type="PANTHER" id="PTHR22617">
    <property type="entry name" value="CHEMOTAXIS SENSOR HISTIDINE KINASE-RELATED"/>
    <property type="match status" value="1"/>
</dbReference>
<accession>A0A6P1ME77</accession>
<feature type="domain" description="CheW-like" evidence="1">
    <location>
        <begin position="18"/>
        <end position="81"/>
    </location>
</feature>
<evidence type="ECO:0008006" key="5">
    <source>
        <dbReference type="Google" id="ProtNLM"/>
    </source>
</evidence>
<dbReference type="GO" id="GO:0005829">
    <property type="term" value="C:cytosol"/>
    <property type="evidence" value="ECO:0007669"/>
    <property type="project" value="TreeGrafter"/>
</dbReference>
<dbReference type="InterPro" id="IPR002545">
    <property type="entry name" value="CheW-lke_dom"/>
</dbReference>
<reference evidence="3 4" key="1">
    <citation type="submission" date="2020-01" db="EMBL/GenBank/DDBJ databases">
        <title>Genomic analysis of Aminipila sp. CBA3637.</title>
        <authorList>
            <person name="Kim Y.B."/>
            <person name="Roh S.W."/>
        </authorList>
    </citation>
    <scope>NUCLEOTIDE SEQUENCE [LARGE SCALE GENOMIC DNA]</scope>
    <source>
        <strain evidence="3 4">CBA3637</strain>
    </source>
</reference>
<dbReference type="EMBL" id="CP047591">
    <property type="protein sequence ID" value="QHI71433.1"/>
    <property type="molecule type" value="Genomic_DNA"/>
</dbReference>
<evidence type="ECO:0000259" key="2">
    <source>
        <dbReference type="Pfam" id="PF13682"/>
    </source>
</evidence>
<dbReference type="InterPro" id="IPR039315">
    <property type="entry name" value="CheW"/>
</dbReference>
<dbReference type="Proteomes" id="UP000463883">
    <property type="component" value="Chromosome"/>
</dbReference>
<organism evidence="3 4">
    <name type="scientific">Aminipila terrae</name>
    <dbReference type="NCBI Taxonomy" id="2697030"/>
    <lineage>
        <taxon>Bacteria</taxon>
        <taxon>Bacillati</taxon>
        <taxon>Bacillota</taxon>
        <taxon>Clostridia</taxon>
        <taxon>Peptostreptococcales</taxon>
        <taxon>Anaerovoracaceae</taxon>
        <taxon>Aminipila</taxon>
    </lineage>
</organism>
<dbReference type="PANTHER" id="PTHR22617:SF23">
    <property type="entry name" value="CHEMOTAXIS PROTEIN CHEW"/>
    <property type="match status" value="1"/>
</dbReference>
<dbReference type="InterPro" id="IPR036061">
    <property type="entry name" value="CheW-like_dom_sf"/>
</dbReference>
<keyword evidence="4" id="KW-1185">Reference proteome</keyword>